<evidence type="ECO:0000259" key="1">
    <source>
        <dbReference type="Pfam" id="PF15643"/>
    </source>
</evidence>
<name>A0A3L9Y598_9RHOB</name>
<gene>
    <name evidence="2" type="ORF">D9R08_08870</name>
</gene>
<evidence type="ECO:0000313" key="2">
    <source>
        <dbReference type="EMBL" id="RMA42227.1"/>
    </source>
</evidence>
<organism evidence="2 3">
    <name type="scientific">Rhodophyticola porphyridii</name>
    <dbReference type="NCBI Taxonomy" id="1852017"/>
    <lineage>
        <taxon>Bacteria</taxon>
        <taxon>Pseudomonadati</taxon>
        <taxon>Pseudomonadota</taxon>
        <taxon>Alphaproteobacteria</taxon>
        <taxon>Rhodobacterales</taxon>
        <taxon>Roseobacteraceae</taxon>
        <taxon>Rhodophyticola</taxon>
    </lineage>
</organism>
<dbReference type="Pfam" id="PF15643">
    <property type="entry name" value="Tox-PL-2"/>
    <property type="match status" value="1"/>
</dbReference>
<keyword evidence="3" id="KW-1185">Reference proteome</keyword>
<dbReference type="AlphaFoldDB" id="A0A3L9Y598"/>
<dbReference type="EMBL" id="RCNT01000004">
    <property type="protein sequence ID" value="RMA42227.1"/>
    <property type="molecule type" value="Genomic_DNA"/>
</dbReference>
<proteinExistence type="predicted"/>
<evidence type="ECO:0000313" key="3">
    <source>
        <dbReference type="Proteomes" id="UP000281343"/>
    </source>
</evidence>
<feature type="domain" description="Tox-PL-2" evidence="1">
    <location>
        <begin position="18"/>
        <end position="53"/>
    </location>
</feature>
<dbReference type="InterPro" id="IPR028910">
    <property type="entry name" value="Tox-PL-2_dom"/>
</dbReference>
<protein>
    <recommendedName>
        <fullName evidence="1">Tox-PL-2 domain-containing protein</fullName>
    </recommendedName>
</protein>
<dbReference type="Proteomes" id="UP000281343">
    <property type="component" value="Unassembled WGS sequence"/>
</dbReference>
<comment type="caution">
    <text evidence="2">The sequence shown here is derived from an EMBL/GenBank/DDBJ whole genome shotgun (WGS) entry which is preliminary data.</text>
</comment>
<accession>A0A3L9Y598</accession>
<reference evidence="2 3" key="1">
    <citation type="submission" date="2018-10" db="EMBL/GenBank/DDBJ databases">
        <authorList>
            <person name="Jung H.S."/>
            <person name="Jeon C.O."/>
        </authorList>
    </citation>
    <scope>NUCLEOTIDE SEQUENCE [LARGE SCALE GENOMIC DNA]</scope>
    <source>
        <strain evidence="2 3">MA-7-27</strain>
    </source>
</reference>
<sequence length="69" mass="7623">MDFDEVYVRNRIAPFLESEQLGIVSKTGVHEAVQVGDTIFDNNFPGGLPAGSWRIDIGEGYPGIDIEIR</sequence>